<dbReference type="AlphaFoldDB" id="A0A914DHM6"/>
<name>A0A914DHM6_9BILA</name>
<feature type="transmembrane region" description="Helical" evidence="2">
    <location>
        <begin position="6"/>
        <end position="28"/>
    </location>
</feature>
<evidence type="ECO:0000256" key="2">
    <source>
        <dbReference type="SAM" id="Phobius"/>
    </source>
</evidence>
<keyword evidence="2" id="KW-0472">Membrane</keyword>
<evidence type="ECO:0000256" key="1">
    <source>
        <dbReference type="SAM" id="MobiDB-lite"/>
    </source>
</evidence>
<keyword evidence="3" id="KW-1185">Reference proteome</keyword>
<protein>
    <submittedName>
        <fullName evidence="4">EB domain-containing protein</fullName>
    </submittedName>
</protein>
<feature type="region of interest" description="Disordered" evidence="1">
    <location>
        <begin position="105"/>
        <end position="141"/>
    </location>
</feature>
<accession>A0A914DHM6</accession>
<proteinExistence type="predicted"/>
<keyword evidence="2" id="KW-1133">Transmembrane helix</keyword>
<sequence>MKTQVYLWQIFCLTLLWDIILSANIFAYNKPSIKRAIRFYQYPYADKSEPCVCQQPCLNVSVSIQSNCPCAFQPNGVQPCPLPTPAQNPLPLSIATTIPFTTTSAPTSTTQVVTTSTAPTTTTEVPTTITPSIGHGAPLQQQPSQPQQYWCPYPRVCTYYQPQRVVPIPIAYQPSTIACYPACVGNAICLMGTCTCSSSIVYSPTSGCSKILSPVQPTYYLPAYQNALFLCALNKDENCYKAKLLQKV</sequence>
<evidence type="ECO:0000313" key="3">
    <source>
        <dbReference type="Proteomes" id="UP000887540"/>
    </source>
</evidence>
<keyword evidence="2" id="KW-0812">Transmembrane</keyword>
<reference evidence="4" key="1">
    <citation type="submission" date="2022-11" db="UniProtKB">
        <authorList>
            <consortium name="WormBaseParasite"/>
        </authorList>
    </citation>
    <scope>IDENTIFICATION</scope>
</reference>
<dbReference type="WBParaSite" id="ACRNAN_scaffold254.g31623.t1">
    <property type="protein sequence ID" value="ACRNAN_scaffold254.g31623.t1"/>
    <property type="gene ID" value="ACRNAN_scaffold254.g31623"/>
</dbReference>
<dbReference type="Proteomes" id="UP000887540">
    <property type="component" value="Unplaced"/>
</dbReference>
<evidence type="ECO:0000313" key="4">
    <source>
        <dbReference type="WBParaSite" id="ACRNAN_scaffold254.g31623.t1"/>
    </source>
</evidence>
<organism evidence="3 4">
    <name type="scientific">Acrobeloides nanus</name>
    <dbReference type="NCBI Taxonomy" id="290746"/>
    <lineage>
        <taxon>Eukaryota</taxon>
        <taxon>Metazoa</taxon>
        <taxon>Ecdysozoa</taxon>
        <taxon>Nematoda</taxon>
        <taxon>Chromadorea</taxon>
        <taxon>Rhabditida</taxon>
        <taxon>Tylenchina</taxon>
        <taxon>Cephalobomorpha</taxon>
        <taxon>Cephaloboidea</taxon>
        <taxon>Cephalobidae</taxon>
        <taxon>Acrobeloides</taxon>
    </lineage>
</organism>